<evidence type="ECO:0000313" key="4">
    <source>
        <dbReference type="Proteomes" id="UP001632038"/>
    </source>
</evidence>
<evidence type="ECO:0000313" key="3">
    <source>
        <dbReference type="EMBL" id="KAL3626209.1"/>
    </source>
</evidence>
<feature type="region of interest" description="Disordered" evidence="1">
    <location>
        <begin position="1"/>
        <end position="22"/>
    </location>
</feature>
<keyword evidence="2" id="KW-0812">Transmembrane</keyword>
<dbReference type="AlphaFoldDB" id="A0ABD3CA15"/>
<comment type="caution">
    <text evidence="3">The sequence shown here is derived from an EMBL/GenBank/DDBJ whole genome shotgun (WGS) entry which is preliminary data.</text>
</comment>
<sequence>MARRKNTTPKTPTPHHHPTPPCNRSSSVILDLLIAVVVLFSSAFLIISFYDYVYESLSLILPPFSTVATHFDRRFISIPYSLFSVFLIVCFAALTDIFIGRRLRRWMCGRKGCRGLRNSPESDWHVQGEDLLLAGDVNEEVKNVNELPWKEGSKDNPDYDRVRAELRKRAPPNGRAVMLFRAHCGCPVSKLEEWGPRRGRRNKKNLALAAGGDNR</sequence>
<accession>A0ABD3CA15</accession>
<dbReference type="EMBL" id="JAVIJP010000047">
    <property type="protein sequence ID" value="KAL3626209.1"/>
    <property type="molecule type" value="Genomic_DNA"/>
</dbReference>
<reference evidence="4" key="1">
    <citation type="journal article" date="2024" name="IScience">
        <title>Strigolactones Initiate the Formation of Haustorium-like Structures in Castilleja.</title>
        <authorList>
            <person name="Buerger M."/>
            <person name="Peterson D."/>
            <person name="Chory J."/>
        </authorList>
    </citation>
    <scope>NUCLEOTIDE SEQUENCE [LARGE SCALE GENOMIC DNA]</scope>
</reference>
<evidence type="ECO:0000256" key="1">
    <source>
        <dbReference type="SAM" id="MobiDB-lite"/>
    </source>
</evidence>
<proteinExistence type="predicted"/>
<dbReference type="InterPro" id="IPR044196">
    <property type="entry name" value="At5g19025-like"/>
</dbReference>
<evidence type="ECO:0000256" key="2">
    <source>
        <dbReference type="SAM" id="Phobius"/>
    </source>
</evidence>
<gene>
    <name evidence="3" type="ORF">CASFOL_029758</name>
</gene>
<dbReference type="Proteomes" id="UP001632038">
    <property type="component" value="Unassembled WGS sequence"/>
</dbReference>
<keyword evidence="2" id="KW-1133">Transmembrane helix</keyword>
<keyword evidence="4" id="KW-1185">Reference proteome</keyword>
<feature type="transmembrane region" description="Helical" evidence="2">
    <location>
        <begin position="80"/>
        <end position="100"/>
    </location>
</feature>
<evidence type="ECO:0008006" key="5">
    <source>
        <dbReference type="Google" id="ProtNLM"/>
    </source>
</evidence>
<organism evidence="3 4">
    <name type="scientific">Castilleja foliolosa</name>
    <dbReference type="NCBI Taxonomy" id="1961234"/>
    <lineage>
        <taxon>Eukaryota</taxon>
        <taxon>Viridiplantae</taxon>
        <taxon>Streptophyta</taxon>
        <taxon>Embryophyta</taxon>
        <taxon>Tracheophyta</taxon>
        <taxon>Spermatophyta</taxon>
        <taxon>Magnoliopsida</taxon>
        <taxon>eudicotyledons</taxon>
        <taxon>Gunneridae</taxon>
        <taxon>Pentapetalae</taxon>
        <taxon>asterids</taxon>
        <taxon>lamiids</taxon>
        <taxon>Lamiales</taxon>
        <taxon>Orobanchaceae</taxon>
        <taxon>Pedicularideae</taxon>
        <taxon>Castillejinae</taxon>
        <taxon>Castilleja</taxon>
    </lineage>
</organism>
<name>A0ABD3CA15_9LAMI</name>
<feature type="transmembrane region" description="Helical" evidence="2">
    <location>
        <begin position="28"/>
        <end position="50"/>
    </location>
</feature>
<keyword evidence="2" id="KW-0472">Membrane</keyword>
<protein>
    <recommendedName>
        <fullName evidence="5">Ribosomal protein L34e superfamily protein</fullName>
    </recommendedName>
</protein>
<feature type="compositionally biased region" description="Basic residues" evidence="1">
    <location>
        <begin position="1"/>
        <end position="18"/>
    </location>
</feature>
<dbReference type="PANTHER" id="PTHR47479">
    <property type="entry name" value="OS05G0393200 PROTEIN"/>
    <property type="match status" value="1"/>
</dbReference>
<dbReference type="PANTHER" id="PTHR47479:SF2">
    <property type="entry name" value="OS05G0393200 PROTEIN"/>
    <property type="match status" value="1"/>
</dbReference>